<protein>
    <recommendedName>
        <fullName evidence="7">Tubulin-tyrosine ligase family protein</fullName>
    </recommendedName>
</protein>
<dbReference type="Pfam" id="PF03133">
    <property type="entry name" value="TTL"/>
    <property type="match status" value="1"/>
</dbReference>
<evidence type="ECO:0000256" key="1">
    <source>
        <dbReference type="ARBA" id="ARBA00022598"/>
    </source>
</evidence>
<evidence type="ECO:0000313" key="5">
    <source>
        <dbReference type="EMBL" id="CAD8072448.1"/>
    </source>
</evidence>
<reference evidence="5" key="1">
    <citation type="submission" date="2021-01" db="EMBL/GenBank/DDBJ databases">
        <authorList>
            <consortium name="Genoscope - CEA"/>
            <person name="William W."/>
        </authorList>
    </citation>
    <scope>NUCLEOTIDE SEQUENCE</scope>
</reference>
<dbReference type="PANTHER" id="PTHR12241">
    <property type="entry name" value="TUBULIN POLYGLUTAMYLASE"/>
    <property type="match status" value="1"/>
</dbReference>
<organism evidence="5 6">
    <name type="scientific">Paramecium sonneborni</name>
    <dbReference type="NCBI Taxonomy" id="65129"/>
    <lineage>
        <taxon>Eukaryota</taxon>
        <taxon>Sar</taxon>
        <taxon>Alveolata</taxon>
        <taxon>Ciliophora</taxon>
        <taxon>Intramacronucleata</taxon>
        <taxon>Oligohymenophorea</taxon>
        <taxon>Peniculida</taxon>
        <taxon>Parameciidae</taxon>
        <taxon>Paramecium</taxon>
    </lineage>
</organism>
<evidence type="ECO:0008006" key="7">
    <source>
        <dbReference type="Google" id="ProtNLM"/>
    </source>
</evidence>
<dbReference type="PANTHER" id="PTHR12241:SF147">
    <property type="entry name" value="TUBULIN POLYGLUTAMYLASE TTLL7"/>
    <property type="match status" value="1"/>
</dbReference>
<feature type="region of interest" description="Disordered" evidence="4">
    <location>
        <begin position="1"/>
        <end position="31"/>
    </location>
</feature>
<dbReference type="GO" id="GO:0015631">
    <property type="term" value="F:tubulin binding"/>
    <property type="evidence" value="ECO:0007669"/>
    <property type="project" value="TreeGrafter"/>
</dbReference>
<evidence type="ECO:0000256" key="4">
    <source>
        <dbReference type="SAM" id="MobiDB-lite"/>
    </source>
</evidence>
<keyword evidence="3" id="KW-0067">ATP-binding</keyword>
<gene>
    <name evidence="5" type="ORF">PSON_ATCC_30995.1.T0290170</name>
</gene>
<dbReference type="GO" id="GO:0036064">
    <property type="term" value="C:ciliary basal body"/>
    <property type="evidence" value="ECO:0007669"/>
    <property type="project" value="TreeGrafter"/>
</dbReference>
<evidence type="ECO:0000256" key="2">
    <source>
        <dbReference type="ARBA" id="ARBA00022741"/>
    </source>
</evidence>
<sequence length="527" mass="62181">MLSKKQQKESESIFKGYFNDNSDEDDDDKSKRKQNLIMNVQDTKYDVVKLVGKKIFKWKLQYEIDGNTWDIFWTDGTVQSETLGKMQSHQKINHFPGMFSLARKNHLGKNLMKMRKEFPFDFKFFPQTWLLPCEYGDLRNQFIKGKTKTFIVKPQASCQGRGIFLIRNINDVDPNDHYVVQQYLHRPFLIDGLKFDLRVYVLLAGTDPMRIYVYQDGLVRFATQPYIQPQDNNLNDVFMHLTNYAINKENPNFIFNNDNSKMDVGHKRSIKSVFGKLEEEGYNISQLWQDMYKLFIKTFCTVQPILNHHYKSCQPDNYANNMCFEILGFDIFLDHKLQPFLLEVNHTPSFSTDTPLDLLIKKNLIRDTLILMNVNLKAKEQTLNSRKEQLQSRLLTGKKQKITQEDKQALIQKCQKIRDEYENSNLGDFIKIYPLQDSGEYNRFIQFASQLQDNMTGANIKRNQKKNFNDLPTNNQQTGQSMINSQIYQRLTKNKDRQTQLNQELEIQNSNNQTIIQNQMKRQVYLC</sequence>
<proteinExistence type="predicted"/>
<keyword evidence="1" id="KW-0436">Ligase</keyword>
<dbReference type="AlphaFoldDB" id="A0A8S1LUP2"/>
<dbReference type="GO" id="GO:0000226">
    <property type="term" value="P:microtubule cytoskeleton organization"/>
    <property type="evidence" value="ECO:0007669"/>
    <property type="project" value="TreeGrafter"/>
</dbReference>
<dbReference type="GO" id="GO:0070740">
    <property type="term" value="F:tubulin-glutamic acid ligase activity"/>
    <property type="evidence" value="ECO:0007669"/>
    <property type="project" value="TreeGrafter"/>
</dbReference>
<dbReference type="OrthoDB" id="202825at2759"/>
<dbReference type="GO" id="GO:0005524">
    <property type="term" value="F:ATP binding"/>
    <property type="evidence" value="ECO:0007669"/>
    <property type="project" value="UniProtKB-KW"/>
</dbReference>
<evidence type="ECO:0000256" key="3">
    <source>
        <dbReference type="ARBA" id="ARBA00022840"/>
    </source>
</evidence>
<evidence type="ECO:0000313" key="6">
    <source>
        <dbReference type="Proteomes" id="UP000692954"/>
    </source>
</evidence>
<feature type="compositionally biased region" description="Basic and acidic residues" evidence="4">
    <location>
        <begin position="1"/>
        <end position="12"/>
    </location>
</feature>
<keyword evidence="2" id="KW-0547">Nucleotide-binding</keyword>
<dbReference type="EMBL" id="CAJJDN010000029">
    <property type="protein sequence ID" value="CAD8072448.1"/>
    <property type="molecule type" value="Genomic_DNA"/>
</dbReference>
<dbReference type="Proteomes" id="UP000692954">
    <property type="component" value="Unassembled WGS sequence"/>
</dbReference>
<name>A0A8S1LUP2_9CILI</name>
<comment type="caution">
    <text evidence="5">The sequence shown here is derived from an EMBL/GenBank/DDBJ whole genome shotgun (WGS) entry which is preliminary data.</text>
</comment>
<keyword evidence="6" id="KW-1185">Reference proteome</keyword>
<dbReference type="InterPro" id="IPR004344">
    <property type="entry name" value="TTL/TTLL_fam"/>
</dbReference>
<accession>A0A8S1LUP2</accession>
<dbReference type="PROSITE" id="PS51221">
    <property type="entry name" value="TTL"/>
    <property type="match status" value="1"/>
</dbReference>